<evidence type="ECO:0000259" key="8">
    <source>
        <dbReference type="PROSITE" id="PS50928"/>
    </source>
</evidence>
<dbReference type="Proteomes" id="UP000199087">
    <property type="component" value="Unassembled WGS sequence"/>
</dbReference>
<name>A0A0U1NUF3_9BACI</name>
<feature type="transmembrane region" description="Helical" evidence="7">
    <location>
        <begin position="283"/>
        <end position="309"/>
    </location>
</feature>
<organism evidence="9 10">
    <name type="scientific">Neobacillus massiliamazoniensis</name>
    <dbReference type="NCBI Taxonomy" id="1499688"/>
    <lineage>
        <taxon>Bacteria</taxon>
        <taxon>Bacillati</taxon>
        <taxon>Bacillota</taxon>
        <taxon>Bacilli</taxon>
        <taxon>Bacillales</taxon>
        <taxon>Bacillaceae</taxon>
        <taxon>Neobacillus</taxon>
    </lineage>
</organism>
<evidence type="ECO:0000256" key="3">
    <source>
        <dbReference type="ARBA" id="ARBA00022475"/>
    </source>
</evidence>
<dbReference type="EMBL" id="CVRB01000001">
    <property type="protein sequence ID" value="CRK81654.1"/>
    <property type="molecule type" value="Genomic_DNA"/>
</dbReference>
<feature type="transmembrane region" description="Helical" evidence="7">
    <location>
        <begin position="134"/>
        <end position="156"/>
    </location>
</feature>
<evidence type="ECO:0000256" key="4">
    <source>
        <dbReference type="ARBA" id="ARBA00022692"/>
    </source>
</evidence>
<evidence type="ECO:0000256" key="1">
    <source>
        <dbReference type="ARBA" id="ARBA00004651"/>
    </source>
</evidence>
<accession>A0A0U1NUF3</accession>
<evidence type="ECO:0000256" key="2">
    <source>
        <dbReference type="ARBA" id="ARBA00022448"/>
    </source>
</evidence>
<dbReference type="RefSeq" id="WP_090632897.1">
    <property type="nucleotide sequence ID" value="NZ_CVRB01000001.1"/>
</dbReference>
<dbReference type="STRING" id="1499688.BN000_01563"/>
<dbReference type="CDD" id="cd06261">
    <property type="entry name" value="TM_PBP2"/>
    <property type="match status" value="1"/>
</dbReference>
<evidence type="ECO:0000256" key="7">
    <source>
        <dbReference type="RuleBase" id="RU363032"/>
    </source>
</evidence>
<evidence type="ECO:0000313" key="9">
    <source>
        <dbReference type="EMBL" id="CRK81654.1"/>
    </source>
</evidence>
<dbReference type="PROSITE" id="PS50928">
    <property type="entry name" value="ABC_TM1"/>
    <property type="match status" value="1"/>
</dbReference>
<evidence type="ECO:0000256" key="6">
    <source>
        <dbReference type="ARBA" id="ARBA00023136"/>
    </source>
</evidence>
<keyword evidence="2 7" id="KW-0813">Transport</keyword>
<dbReference type="InterPro" id="IPR045621">
    <property type="entry name" value="BPD_transp_1_N"/>
</dbReference>
<protein>
    <submittedName>
        <fullName evidence="9">Peptide ABC transporter permease</fullName>
    </submittedName>
</protein>
<comment type="similarity">
    <text evidence="7">Belongs to the binding-protein-dependent transport system permease family.</text>
</comment>
<keyword evidence="6 7" id="KW-0472">Membrane</keyword>
<feature type="transmembrane region" description="Helical" evidence="7">
    <location>
        <begin position="99"/>
        <end position="122"/>
    </location>
</feature>
<sequence>MLKYIVKRILQAIPLLIIISIICFSLIKLAPYDAVDAMTTPNMSKQTVALIKAKYGLDKPAYEQYFYWVKGILNGEWGYSIVTHESIAKDLSVRIPNTILLVLPSYILALFLSIILGLFAGAKKGKVADKIIDGFSSFGIAIPSFWMAMILVYIFGHRLNLFPILGMHTVGNESSFSDLLSHMVLPCTVLTLSFMPELVRYVRSSTIGQLSEDYVMVQQAYGAGSSWILFKHVLRNVLLPIITIVGMSLPMLVTGAVVTETVFGWPGIGTYFVKAIQGFDYPVVMAIMLLSSSLVIIGNLVSDILYCIVDPRIKGMGE</sequence>
<dbReference type="InterPro" id="IPR035906">
    <property type="entry name" value="MetI-like_sf"/>
</dbReference>
<feature type="transmembrane region" description="Helical" evidence="7">
    <location>
        <begin position="12"/>
        <end position="30"/>
    </location>
</feature>
<keyword evidence="3" id="KW-1003">Cell membrane</keyword>
<reference evidence="10" key="1">
    <citation type="submission" date="2015-05" db="EMBL/GenBank/DDBJ databases">
        <authorList>
            <person name="Urmite Genomes"/>
        </authorList>
    </citation>
    <scope>NUCLEOTIDE SEQUENCE [LARGE SCALE GENOMIC DNA]</scope>
    <source>
        <strain evidence="10">LF1</strain>
    </source>
</reference>
<feature type="transmembrane region" description="Helical" evidence="7">
    <location>
        <begin position="176"/>
        <end position="195"/>
    </location>
</feature>
<dbReference type="OrthoDB" id="9773683at2"/>
<dbReference type="PANTHER" id="PTHR43163:SF6">
    <property type="entry name" value="DIPEPTIDE TRANSPORT SYSTEM PERMEASE PROTEIN DPPB-RELATED"/>
    <property type="match status" value="1"/>
</dbReference>
<dbReference type="AlphaFoldDB" id="A0A0U1NUF3"/>
<feature type="domain" description="ABC transmembrane type-1" evidence="8">
    <location>
        <begin position="95"/>
        <end position="302"/>
    </location>
</feature>
<gene>
    <name evidence="9" type="ORF">BN000_01563</name>
</gene>
<dbReference type="SUPFAM" id="SSF161098">
    <property type="entry name" value="MetI-like"/>
    <property type="match status" value="1"/>
</dbReference>
<dbReference type="Pfam" id="PF00528">
    <property type="entry name" value="BPD_transp_1"/>
    <property type="match status" value="1"/>
</dbReference>
<dbReference type="GO" id="GO:0055085">
    <property type="term" value="P:transmembrane transport"/>
    <property type="evidence" value="ECO:0007669"/>
    <property type="project" value="InterPro"/>
</dbReference>
<evidence type="ECO:0000313" key="10">
    <source>
        <dbReference type="Proteomes" id="UP000199087"/>
    </source>
</evidence>
<dbReference type="PANTHER" id="PTHR43163">
    <property type="entry name" value="DIPEPTIDE TRANSPORT SYSTEM PERMEASE PROTEIN DPPB-RELATED"/>
    <property type="match status" value="1"/>
</dbReference>
<evidence type="ECO:0000256" key="5">
    <source>
        <dbReference type="ARBA" id="ARBA00022989"/>
    </source>
</evidence>
<dbReference type="GO" id="GO:0005886">
    <property type="term" value="C:plasma membrane"/>
    <property type="evidence" value="ECO:0007669"/>
    <property type="project" value="UniProtKB-SubCell"/>
</dbReference>
<keyword evidence="5 7" id="KW-1133">Transmembrane helix</keyword>
<keyword evidence="10" id="KW-1185">Reference proteome</keyword>
<dbReference type="Pfam" id="PF19300">
    <property type="entry name" value="BPD_transp_1_N"/>
    <property type="match status" value="1"/>
</dbReference>
<comment type="subcellular location">
    <subcellularLocation>
        <location evidence="1 7">Cell membrane</location>
        <topology evidence="1 7">Multi-pass membrane protein</topology>
    </subcellularLocation>
</comment>
<dbReference type="InterPro" id="IPR000515">
    <property type="entry name" value="MetI-like"/>
</dbReference>
<keyword evidence="4 7" id="KW-0812">Transmembrane</keyword>
<proteinExistence type="inferred from homology"/>
<feature type="transmembrane region" description="Helical" evidence="7">
    <location>
        <begin position="237"/>
        <end position="263"/>
    </location>
</feature>
<dbReference type="Gene3D" id="1.10.3720.10">
    <property type="entry name" value="MetI-like"/>
    <property type="match status" value="1"/>
</dbReference>